<sequence>PSNVERTEAEQLKIVLRRSRHETHISQQGSSSTDEGTGSKPRVPDVPSDDSEEEISWNSSDDEDVDDQTTGSDDKEGEKTDESDDDDDQDVAEKGRGIQVSQDIEDSHVTLTLTHSDGQQKSSSTSSFVTSLLNPIIDP</sequence>
<feature type="non-terminal residue" evidence="2">
    <location>
        <position position="1"/>
    </location>
</feature>
<feature type="compositionally biased region" description="Polar residues" evidence="1">
    <location>
        <begin position="25"/>
        <end position="36"/>
    </location>
</feature>
<feature type="compositionally biased region" description="Acidic residues" evidence="1">
    <location>
        <begin position="47"/>
        <end position="67"/>
    </location>
</feature>
<comment type="caution">
    <text evidence="2">The sequence shown here is derived from an EMBL/GenBank/DDBJ whole genome shotgun (WGS) entry which is preliminary data.</text>
</comment>
<feature type="region of interest" description="Disordered" evidence="1">
    <location>
        <begin position="1"/>
        <end position="139"/>
    </location>
</feature>
<evidence type="ECO:0000256" key="1">
    <source>
        <dbReference type="SAM" id="MobiDB-lite"/>
    </source>
</evidence>
<feature type="compositionally biased region" description="Acidic residues" evidence="1">
    <location>
        <begin position="81"/>
        <end position="90"/>
    </location>
</feature>
<name>A0A699THP5_TANCI</name>
<feature type="compositionally biased region" description="Basic and acidic residues" evidence="1">
    <location>
        <begin position="1"/>
        <end position="11"/>
    </location>
</feature>
<organism evidence="2">
    <name type="scientific">Tanacetum cinerariifolium</name>
    <name type="common">Dalmatian daisy</name>
    <name type="synonym">Chrysanthemum cinerariifolium</name>
    <dbReference type="NCBI Taxonomy" id="118510"/>
    <lineage>
        <taxon>Eukaryota</taxon>
        <taxon>Viridiplantae</taxon>
        <taxon>Streptophyta</taxon>
        <taxon>Embryophyta</taxon>
        <taxon>Tracheophyta</taxon>
        <taxon>Spermatophyta</taxon>
        <taxon>Magnoliopsida</taxon>
        <taxon>eudicotyledons</taxon>
        <taxon>Gunneridae</taxon>
        <taxon>Pentapetalae</taxon>
        <taxon>asterids</taxon>
        <taxon>campanulids</taxon>
        <taxon>Asterales</taxon>
        <taxon>Asteraceae</taxon>
        <taxon>Asteroideae</taxon>
        <taxon>Anthemideae</taxon>
        <taxon>Anthemidinae</taxon>
        <taxon>Tanacetum</taxon>
    </lineage>
</organism>
<gene>
    <name evidence="2" type="ORF">Tci_880830</name>
</gene>
<feature type="non-terminal residue" evidence="2">
    <location>
        <position position="139"/>
    </location>
</feature>
<dbReference type="EMBL" id="BKCJ011241357">
    <property type="protein sequence ID" value="GFD08861.1"/>
    <property type="molecule type" value="Genomic_DNA"/>
</dbReference>
<feature type="compositionally biased region" description="Polar residues" evidence="1">
    <location>
        <begin position="109"/>
        <end position="121"/>
    </location>
</feature>
<proteinExistence type="predicted"/>
<reference evidence="2" key="1">
    <citation type="journal article" date="2019" name="Sci. Rep.">
        <title>Draft genome of Tanacetum cinerariifolium, the natural source of mosquito coil.</title>
        <authorList>
            <person name="Yamashiro T."/>
            <person name="Shiraishi A."/>
            <person name="Satake H."/>
            <person name="Nakayama K."/>
        </authorList>
    </citation>
    <scope>NUCLEOTIDE SEQUENCE</scope>
</reference>
<dbReference type="AlphaFoldDB" id="A0A699THP5"/>
<protein>
    <submittedName>
        <fullName evidence="2">Uncharacterized protein</fullName>
    </submittedName>
</protein>
<feature type="compositionally biased region" description="Low complexity" evidence="1">
    <location>
        <begin position="122"/>
        <end position="131"/>
    </location>
</feature>
<evidence type="ECO:0000313" key="2">
    <source>
        <dbReference type="EMBL" id="GFD08861.1"/>
    </source>
</evidence>
<accession>A0A699THP5</accession>